<dbReference type="EMBL" id="JAQGDS010000012">
    <property type="protein sequence ID" value="KAJ6256831.1"/>
    <property type="molecule type" value="Genomic_DNA"/>
</dbReference>
<feature type="compositionally biased region" description="Low complexity" evidence="1">
    <location>
        <begin position="126"/>
        <end position="146"/>
    </location>
</feature>
<accession>A0AAD6IU89</accession>
<name>A0AAD6IU89_DREDA</name>
<evidence type="ECO:0000313" key="2">
    <source>
        <dbReference type="EMBL" id="KAJ6256831.1"/>
    </source>
</evidence>
<comment type="caution">
    <text evidence="2">The sequence shown here is derived from an EMBL/GenBank/DDBJ whole genome shotgun (WGS) entry which is preliminary data.</text>
</comment>
<gene>
    <name evidence="2" type="ORF">Dda_8699</name>
</gene>
<reference evidence="2" key="1">
    <citation type="submission" date="2023-01" db="EMBL/GenBank/DDBJ databases">
        <title>The chitinases involved in constricting ring structure development in the nematode-trapping fungus Drechslerella dactyloides.</title>
        <authorList>
            <person name="Wang R."/>
            <person name="Zhang L."/>
            <person name="Tang P."/>
            <person name="Li S."/>
            <person name="Liang L."/>
        </authorList>
    </citation>
    <scope>NUCLEOTIDE SEQUENCE</scope>
    <source>
        <strain evidence="2">YMF1.00031</strain>
    </source>
</reference>
<protein>
    <submittedName>
        <fullName evidence="2">Uncharacterized protein</fullName>
    </submittedName>
</protein>
<keyword evidence="3" id="KW-1185">Reference proteome</keyword>
<dbReference type="AlphaFoldDB" id="A0AAD6IU89"/>
<evidence type="ECO:0000313" key="3">
    <source>
        <dbReference type="Proteomes" id="UP001221413"/>
    </source>
</evidence>
<evidence type="ECO:0000256" key="1">
    <source>
        <dbReference type="SAM" id="MobiDB-lite"/>
    </source>
</evidence>
<organism evidence="2 3">
    <name type="scientific">Drechslerella dactyloides</name>
    <name type="common">Nematode-trapping fungus</name>
    <name type="synonym">Arthrobotrys dactyloides</name>
    <dbReference type="NCBI Taxonomy" id="74499"/>
    <lineage>
        <taxon>Eukaryota</taxon>
        <taxon>Fungi</taxon>
        <taxon>Dikarya</taxon>
        <taxon>Ascomycota</taxon>
        <taxon>Pezizomycotina</taxon>
        <taxon>Orbiliomycetes</taxon>
        <taxon>Orbiliales</taxon>
        <taxon>Orbiliaceae</taxon>
        <taxon>Drechslerella</taxon>
    </lineage>
</organism>
<sequence>MLHHAIAVHGIDAAAVRQLLHHPHAYPSSRYQSCIHVPSLTMKGKDDRDRRPSRRQSAFSIASSLFGPTALGDDVDFDRQISPALQTSHVFFESPFDDSSPFALSDVHVTANGSSPGASPTLAAVSGGLQPLTPSGSSLSGTTTPSKQSHTAGEVPRKSSIASLFTRMRDLPKRILRKSSSSDASTPSSSTVPLNPPPLRSTCTITAEQLAPPDPSNRPLTRAEKDAIRRRKSAEKYIKRKSKKRLRAYRREQKRTQKKLSSAAMAGRPVPTITPRTSRTGRLLTAVDGAKEKFWEWMDRRDADRRRRDTREYSRLRDERHRDVQLVPVDREYEVVERRAADVVPNVS</sequence>
<feature type="region of interest" description="Disordered" evidence="1">
    <location>
        <begin position="249"/>
        <end position="276"/>
    </location>
</feature>
<feature type="compositionally biased region" description="Low complexity" evidence="1">
    <location>
        <begin position="179"/>
        <end position="190"/>
    </location>
</feature>
<dbReference type="Proteomes" id="UP001221413">
    <property type="component" value="Unassembled WGS sequence"/>
</dbReference>
<feature type="region of interest" description="Disordered" evidence="1">
    <location>
        <begin position="176"/>
        <end position="233"/>
    </location>
</feature>
<proteinExistence type="predicted"/>
<feature type="region of interest" description="Disordered" evidence="1">
    <location>
        <begin position="113"/>
        <end position="164"/>
    </location>
</feature>